<keyword evidence="4 6" id="KW-0472">Membrane</keyword>
<dbReference type="GO" id="GO:0016020">
    <property type="term" value="C:membrane"/>
    <property type="evidence" value="ECO:0007669"/>
    <property type="project" value="UniProtKB-SubCell"/>
</dbReference>
<dbReference type="SUPFAM" id="SSF48317">
    <property type="entry name" value="Acid phosphatase/Vanadium-dependent haloperoxidase"/>
    <property type="match status" value="1"/>
</dbReference>
<dbReference type="InParanoid" id="F4S806"/>
<dbReference type="RefSeq" id="XP_007417489.1">
    <property type="nucleotide sequence ID" value="XM_007417427.1"/>
</dbReference>
<evidence type="ECO:0000256" key="4">
    <source>
        <dbReference type="ARBA" id="ARBA00023136"/>
    </source>
</evidence>
<gene>
    <name evidence="8" type="ORF">MELLADRAFT_50745</name>
</gene>
<dbReference type="PANTHER" id="PTHR31310:SF11">
    <property type="entry name" value="INOSITOL PHOSPHORYLCERAMIDE SYNTHASE CATALYTIC SUBUNIT AUR1"/>
    <property type="match status" value="1"/>
</dbReference>
<feature type="transmembrane region" description="Helical" evidence="6">
    <location>
        <begin position="94"/>
        <end position="116"/>
    </location>
</feature>
<evidence type="ECO:0000256" key="1">
    <source>
        <dbReference type="ARBA" id="ARBA00004141"/>
    </source>
</evidence>
<keyword evidence="3 6" id="KW-1133">Transmembrane helix</keyword>
<feature type="compositionally biased region" description="Polar residues" evidence="5">
    <location>
        <begin position="472"/>
        <end position="498"/>
    </location>
</feature>
<feature type="transmembrane region" description="Helical" evidence="6">
    <location>
        <begin position="296"/>
        <end position="316"/>
    </location>
</feature>
<dbReference type="CDD" id="cd03386">
    <property type="entry name" value="PAP2_Aur1_like"/>
    <property type="match status" value="1"/>
</dbReference>
<keyword evidence="2 6" id="KW-0812">Transmembrane</keyword>
<dbReference type="VEuPathDB" id="FungiDB:MELLADRAFT_50745"/>
<dbReference type="Pfam" id="PF14378">
    <property type="entry name" value="PAP2_3"/>
    <property type="match status" value="1"/>
</dbReference>
<feature type="compositionally biased region" description="Basic and acidic residues" evidence="5">
    <location>
        <begin position="1"/>
        <end position="14"/>
    </location>
</feature>
<comment type="subcellular location">
    <subcellularLocation>
        <location evidence="1">Membrane</location>
        <topology evidence="1">Multi-pass membrane protein</topology>
    </subcellularLocation>
</comment>
<feature type="region of interest" description="Disordered" evidence="5">
    <location>
        <begin position="434"/>
        <end position="507"/>
    </location>
</feature>
<feature type="transmembrane region" description="Helical" evidence="6">
    <location>
        <begin position="233"/>
        <end position="255"/>
    </location>
</feature>
<evidence type="ECO:0000256" key="6">
    <source>
        <dbReference type="SAM" id="Phobius"/>
    </source>
</evidence>
<dbReference type="KEGG" id="mlr:MELLADRAFT_50745"/>
<feature type="transmembrane region" description="Helical" evidence="6">
    <location>
        <begin position="164"/>
        <end position="181"/>
    </location>
</feature>
<evidence type="ECO:0000259" key="7">
    <source>
        <dbReference type="SMART" id="SM00014"/>
    </source>
</evidence>
<dbReference type="InterPro" id="IPR026841">
    <property type="entry name" value="Aur1/Ipt1"/>
</dbReference>
<dbReference type="eggNOG" id="ENOG502QPQM">
    <property type="taxonomic scope" value="Eukaryota"/>
</dbReference>
<feature type="region of interest" description="Disordered" evidence="5">
    <location>
        <begin position="1"/>
        <end position="23"/>
    </location>
</feature>
<sequence length="563" mass="63202">MRIVETEAHPRIQPEPEPEPTEEHQIKMVLHPSTRRFSRYFNLLFSRLFNFATRISPSLLNAIVAATQRLDLSLDPSKTINRLKSYRWHWKNDVQYLIMISVAGLSLYICGLPWFFKLFIILAYSTALLVPLTSQFFLPASPIFTWVIMFFSNKYIPMSFRSRIHIWVSILPTLESVLYGANISDILTRYTNPWLDVIAWLPYGVLHFVLPFVTAIFLFVFGGPGAVKFFGKAFGYMNLAGVAVQILFPCAPPWYELSHGITPANYNILGEAGGLARIDHLFHSKGYTNTFRNSPIVFGAFPSLHAGCATLEALFLSHYFPRWRVLYWTYAFILYWSTMYLTHHYLIDLVAGGSFAISAFYLFLTEDQRHLPMLNASNAGEEESIAKGYHTGLRGMIGHKGANGSWTNLNQQIESSHSHSTQAYQSVDKRNLDDLENGEMGYGGSRHYGQGRFEEGDLGSYTSSHHHHHLQDQSSIPLTSDYRSPAKSTLTNVQSRATSPVPGSKPWTGLSEDDYALHHHSADVSLDSLGAGSNGLSASAIPSVVGYGMTVDPVARTKTPKLE</sequence>
<dbReference type="FunFam" id="1.20.144.10:FF:000027">
    <property type="entry name" value="Inositol phosphorylceramide synthase"/>
    <property type="match status" value="1"/>
</dbReference>
<evidence type="ECO:0000256" key="3">
    <source>
        <dbReference type="ARBA" id="ARBA00022989"/>
    </source>
</evidence>
<dbReference type="GO" id="GO:0070916">
    <property type="term" value="C:inositol phosphoceramide synthase complex"/>
    <property type="evidence" value="ECO:0007669"/>
    <property type="project" value="TreeGrafter"/>
</dbReference>
<reference evidence="9" key="1">
    <citation type="journal article" date="2011" name="Proc. Natl. Acad. Sci. U.S.A.">
        <title>Obligate biotrophy features unraveled by the genomic analysis of rust fungi.</title>
        <authorList>
            <person name="Duplessis S."/>
            <person name="Cuomo C.A."/>
            <person name="Lin Y.-C."/>
            <person name="Aerts A."/>
            <person name="Tisserant E."/>
            <person name="Veneault-Fourrey C."/>
            <person name="Joly D.L."/>
            <person name="Hacquard S."/>
            <person name="Amselem J."/>
            <person name="Cantarel B.L."/>
            <person name="Chiu R."/>
            <person name="Coutinho P.M."/>
            <person name="Feau N."/>
            <person name="Field M."/>
            <person name="Frey P."/>
            <person name="Gelhaye E."/>
            <person name="Goldberg J."/>
            <person name="Grabherr M.G."/>
            <person name="Kodira C.D."/>
            <person name="Kohler A."/>
            <person name="Kuees U."/>
            <person name="Lindquist E.A."/>
            <person name="Lucas S.M."/>
            <person name="Mago R."/>
            <person name="Mauceli E."/>
            <person name="Morin E."/>
            <person name="Murat C."/>
            <person name="Pangilinan J.L."/>
            <person name="Park R."/>
            <person name="Pearson M."/>
            <person name="Quesneville H."/>
            <person name="Rouhier N."/>
            <person name="Sakthikumar S."/>
            <person name="Salamov A.A."/>
            <person name="Schmutz J."/>
            <person name="Selles B."/>
            <person name="Shapiro H."/>
            <person name="Tanguay P."/>
            <person name="Tuskan G.A."/>
            <person name="Henrissat B."/>
            <person name="Van de Peer Y."/>
            <person name="Rouze P."/>
            <person name="Ellis J.G."/>
            <person name="Dodds P.N."/>
            <person name="Schein J.E."/>
            <person name="Zhong S."/>
            <person name="Hamelin R.C."/>
            <person name="Grigoriev I.V."/>
            <person name="Szabo L.J."/>
            <person name="Martin F."/>
        </authorList>
    </citation>
    <scope>NUCLEOTIDE SEQUENCE [LARGE SCALE GENOMIC DNA]</scope>
    <source>
        <strain evidence="9">98AG31 / pathotype 3-4-7</strain>
    </source>
</reference>
<proteinExistence type="predicted"/>
<evidence type="ECO:0000313" key="8">
    <source>
        <dbReference type="EMBL" id="EGF99237.1"/>
    </source>
</evidence>
<organism evidence="9">
    <name type="scientific">Melampsora larici-populina (strain 98AG31 / pathotype 3-4-7)</name>
    <name type="common">Poplar leaf rust fungus</name>
    <dbReference type="NCBI Taxonomy" id="747676"/>
    <lineage>
        <taxon>Eukaryota</taxon>
        <taxon>Fungi</taxon>
        <taxon>Dikarya</taxon>
        <taxon>Basidiomycota</taxon>
        <taxon>Pucciniomycotina</taxon>
        <taxon>Pucciniomycetes</taxon>
        <taxon>Pucciniales</taxon>
        <taxon>Melampsoraceae</taxon>
        <taxon>Melampsora</taxon>
    </lineage>
</organism>
<evidence type="ECO:0000256" key="2">
    <source>
        <dbReference type="ARBA" id="ARBA00022692"/>
    </source>
</evidence>
<dbReference type="OrthoDB" id="5784at2759"/>
<protein>
    <recommendedName>
        <fullName evidence="7">Phosphatidic acid phosphatase type 2/haloperoxidase domain-containing protein</fullName>
    </recommendedName>
</protein>
<dbReference type="GO" id="GO:0006676">
    <property type="term" value="P:mannosyl diphosphorylinositol ceramide metabolic process"/>
    <property type="evidence" value="ECO:0007669"/>
    <property type="project" value="TreeGrafter"/>
</dbReference>
<feature type="transmembrane region" description="Helical" evidence="6">
    <location>
        <begin position="201"/>
        <end position="221"/>
    </location>
</feature>
<dbReference type="GO" id="GO:0030148">
    <property type="term" value="P:sphingolipid biosynthetic process"/>
    <property type="evidence" value="ECO:0007669"/>
    <property type="project" value="TreeGrafter"/>
</dbReference>
<dbReference type="FunCoup" id="F4S806">
    <property type="interactions" value="86"/>
</dbReference>
<dbReference type="PANTHER" id="PTHR31310">
    <property type="match status" value="1"/>
</dbReference>
<dbReference type="GeneID" id="18928731"/>
<dbReference type="EMBL" id="GL883162">
    <property type="protein sequence ID" value="EGF99237.1"/>
    <property type="molecule type" value="Genomic_DNA"/>
</dbReference>
<dbReference type="SMART" id="SM00014">
    <property type="entry name" value="acidPPc"/>
    <property type="match status" value="1"/>
</dbReference>
<dbReference type="Proteomes" id="UP000001072">
    <property type="component" value="Unassembled WGS sequence"/>
</dbReference>
<dbReference type="Gene3D" id="1.20.144.10">
    <property type="entry name" value="Phosphatidic acid phosphatase type 2/haloperoxidase"/>
    <property type="match status" value="1"/>
</dbReference>
<evidence type="ECO:0000256" key="5">
    <source>
        <dbReference type="SAM" id="MobiDB-lite"/>
    </source>
</evidence>
<evidence type="ECO:0000313" key="9">
    <source>
        <dbReference type="Proteomes" id="UP000001072"/>
    </source>
</evidence>
<dbReference type="HOGENOM" id="CLU_484032_0_0_1"/>
<dbReference type="InterPro" id="IPR036938">
    <property type="entry name" value="PAP2/HPO_sf"/>
</dbReference>
<accession>F4S806</accession>
<keyword evidence="9" id="KW-1185">Reference proteome</keyword>
<dbReference type="AlphaFoldDB" id="F4S806"/>
<dbReference type="STRING" id="747676.F4S806"/>
<feature type="transmembrane region" description="Helical" evidence="6">
    <location>
        <begin position="136"/>
        <end position="152"/>
    </location>
</feature>
<name>F4S806_MELLP</name>
<feature type="domain" description="Phosphatidic acid phosphatase type 2/haloperoxidase" evidence="7">
    <location>
        <begin position="227"/>
        <end position="364"/>
    </location>
</feature>
<feature type="transmembrane region" description="Helical" evidence="6">
    <location>
        <begin position="323"/>
        <end position="339"/>
    </location>
</feature>
<dbReference type="InterPro" id="IPR000326">
    <property type="entry name" value="PAP2/HPO"/>
</dbReference>
<dbReference type="InterPro" id="IPR052185">
    <property type="entry name" value="IPC_Synthase-Related"/>
</dbReference>